<keyword evidence="3 8" id="KW-0963">Cytoplasm</keyword>
<proteinExistence type="inferred from homology"/>
<evidence type="ECO:0000256" key="5">
    <source>
        <dbReference type="ARBA" id="ARBA00022679"/>
    </source>
</evidence>
<feature type="binding site" evidence="8">
    <location>
        <position position="422"/>
    </location>
    <ligand>
        <name>phosphoenolpyruvate</name>
        <dbReference type="ChEBI" id="CHEBI:58702"/>
    </ligand>
</feature>
<dbReference type="Proteomes" id="UP000199077">
    <property type="component" value="Chromosome I"/>
</dbReference>
<dbReference type="AlphaFoldDB" id="A0A1H0L7R8"/>
<dbReference type="CDD" id="cd01556">
    <property type="entry name" value="EPSP_synthase"/>
    <property type="match status" value="1"/>
</dbReference>
<dbReference type="GO" id="GO:0005737">
    <property type="term" value="C:cytoplasm"/>
    <property type="evidence" value="ECO:0007669"/>
    <property type="project" value="UniProtKB-SubCell"/>
</dbReference>
<comment type="caution">
    <text evidence="8">Lacks conserved residue(s) required for the propagation of feature annotation.</text>
</comment>
<dbReference type="InterPro" id="IPR006264">
    <property type="entry name" value="EPSP_synthase"/>
</dbReference>
<dbReference type="GO" id="GO:0009073">
    <property type="term" value="P:aromatic amino acid family biosynthetic process"/>
    <property type="evidence" value="ECO:0007669"/>
    <property type="project" value="UniProtKB-KW"/>
</dbReference>
<feature type="binding site" evidence="8">
    <location>
        <position position="38"/>
    </location>
    <ligand>
        <name>3-phosphoshikimate</name>
        <dbReference type="ChEBI" id="CHEBI:145989"/>
    </ligand>
</feature>
<comment type="subcellular location">
    <subcellularLocation>
        <location evidence="8">Cytoplasm</location>
    </subcellularLocation>
</comment>
<feature type="binding site" evidence="8">
    <location>
        <position position="182"/>
    </location>
    <ligand>
        <name>3-phosphoshikimate</name>
        <dbReference type="ChEBI" id="CHEBI:145989"/>
    </ligand>
</feature>
<organism evidence="10 11">
    <name type="scientific">Pedococcus dokdonensis</name>
    <dbReference type="NCBI Taxonomy" id="443156"/>
    <lineage>
        <taxon>Bacteria</taxon>
        <taxon>Bacillati</taxon>
        <taxon>Actinomycetota</taxon>
        <taxon>Actinomycetes</taxon>
        <taxon>Micrococcales</taxon>
        <taxon>Intrasporangiaceae</taxon>
        <taxon>Pedococcus</taxon>
    </lineage>
</organism>
<dbReference type="OrthoDB" id="9809920at2"/>
<feature type="binding site" evidence="8">
    <location>
        <position position="325"/>
    </location>
    <ligand>
        <name>3-phosphoshikimate</name>
        <dbReference type="ChEBI" id="CHEBI:145989"/>
    </ligand>
</feature>
<keyword evidence="5 8" id="KW-0808">Transferase</keyword>
<dbReference type="SUPFAM" id="SSF55205">
    <property type="entry name" value="EPT/RTPC-like"/>
    <property type="match status" value="1"/>
</dbReference>
<dbReference type="NCBIfam" id="TIGR01356">
    <property type="entry name" value="aroA"/>
    <property type="match status" value="1"/>
</dbReference>
<feature type="binding site" evidence="8">
    <location>
        <position position="356"/>
    </location>
    <ligand>
        <name>phosphoenolpyruvate</name>
        <dbReference type="ChEBI" id="CHEBI:58702"/>
    </ligand>
</feature>
<dbReference type="GO" id="GO:0008652">
    <property type="term" value="P:amino acid biosynthetic process"/>
    <property type="evidence" value="ECO:0007669"/>
    <property type="project" value="UniProtKB-KW"/>
</dbReference>
<evidence type="ECO:0000256" key="4">
    <source>
        <dbReference type="ARBA" id="ARBA00022605"/>
    </source>
</evidence>
<dbReference type="PANTHER" id="PTHR21090">
    <property type="entry name" value="AROM/DEHYDROQUINATE SYNTHASE"/>
    <property type="match status" value="1"/>
</dbReference>
<comment type="similarity">
    <text evidence="2 8">Belongs to the EPSP synthase family.</text>
</comment>
<feature type="binding site" evidence="8">
    <location>
        <position position="183"/>
    </location>
    <ligand>
        <name>phosphoenolpyruvate</name>
        <dbReference type="ChEBI" id="CHEBI:58702"/>
    </ligand>
</feature>
<feature type="binding site" evidence="8">
    <location>
        <position position="397"/>
    </location>
    <ligand>
        <name>phosphoenolpyruvate</name>
        <dbReference type="ChEBI" id="CHEBI:58702"/>
    </ligand>
</feature>
<feature type="binding site" evidence="8">
    <location>
        <position position="135"/>
    </location>
    <ligand>
        <name>phosphoenolpyruvate</name>
        <dbReference type="ChEBI" id="CHEBI:58702"/>
    </ligand>
</feature>
<feature type="binding site" evidence="8">
    <location>
        <position position="107"/>
    </location>
    <ligand>
        <name>phosphoenolpyruvate</name>
        <dbReference type="ChEBI" id="CHEBI:58702"/>
    </ligand>
</feature>
<keyword evidence="4 8" id="KW-0028">Amino-acid biosynthesis</keyword>
<dbReference type="PROSITE" id="PS00104">
    <property type="entry name" value="EPSP_SYNTHASE_1"/>
    <property type="match status" value="1"/>
</dbReference>
<gene>
    <name evidence="8" type="primary">aroA</name>
    <name evidence="10" type="ORF">SAMN04489867_0217</name>
</gene>
<evidence type="ECO:0000313" key="11">
    <source>
        <dbReference type="Proteomes" id="UP000199077"/>
    </source>
</evidence>
<keyword evidence="6 8" id="KW-0057">Aromatic amino acid biosynthesis</keyword>
<dbReference type="FunFam" id="3.65.10.10:FF:000010">
    <property type="entry name" value="3-phosphoshikimate 1-carboxyvinyltransferase"/>
    <property type="match status" value="1"/>
</dbReference>
<dbReference type="HAMAP" id="MF_00210">
    <property type="entry name" value="EPSP_synth"/>
    <property type="match status" value="1"/>
</dbReference>
<dbReference type="PANTHER" id="PTHR21090:SF5">
    <property type="entry name" value="PENTAFUNCTIONAL AROM POLYPEPTIDE"/>
    <property type="match status" value="1"/>
</dbReference>
<dbReference type="PROSITE" id="PS00885">
    <property type="entry name" value="EPSP_SYNTHASE_2"/>
    <property type="match status" value="1"/>
</dbReference>
<evidence type="ECO:0000256" key="3">
    <source>
        <dbReference type="ARBA" id="ARBA00022490"/>
    </source>
</evidence>
<evidence type="ECO:0000256" key="2">
    <source>
        <dbReference type="ARBA" id="ARBA00009948"/>
    </source>
</evidence>
<comment type="function">
    <text evidence="8">Catalyzes the transfer of the enolpyruvyl moiety of phosphoenolpyruvate (PEP) to the 5-hydroxyl of shikimate-3-phosphate (S3P) to produce enolpyruvyl shikimate-3-phosphate and inorganic phosphate.</text>
</comment>
<feature type="binding site" evidence="8">
    <location>
        <position position="352"/>
    </location>
    <ligand>
        <name>3-phosphoshikimate</name>
        <dbReference type="ChEBI" id="CHEBI:145989"/>
    </ligand>
</feature>
<accession>A0A1H0L7R8</accession>
<comment type="subunit">
    <text evidence="8">Monomer.</text>
</comment>
<evidence type="ECO:0000259" key="9">
    <source>
        <dbReference type="Pfam" id="PF00275"/>
    </source>
</evidence>
<dbReference type="RefSeq" id="WP_091780343.1">
    <property type="nucleotide sequence ID" value="NZ_LT629711.1"/>
</dbReference>
<dbReference type="EMBL" id="LT629711">
    <property type="protein sequence ID" value="SDO64155.1"/>
    <property type="molecule type" value="Genomic_DNA"/>
</dbReference>
<evidence type="ECO:0000256" key="6">
    <source>
        <dbReference type="ARBA" id="ARBA00023141"/>
    </source>
</evidence>
<dbReference type="InterPro" id="IPR001986">
    <property type="entry name" value="Enolpyruvate_Tfrase_dom"/>
</dbReference>
<dbReference type="InterPro" id="IPR013792">
    <property type="entry name" value="RNA3'P_cycl/enolpyr_Trfase_a/b"/>
</dbReference>
<feature type="binding site" evidence="8">
    <location>
        <position position="183"/>
    </location>
    <ligand>
        <name>3-phosphoshikimate</name>
        <dbReference type="ChEBI" id="CHEBI:145989"/>
    </ligand>
</feature>
<dbReference type="FunFam" id="3.65.10.10:FF:000011">
    <property type="entry name" value="3-phosphoshikimate 1-carboxyvinyltransferase"/>
    <property type="match status" value="1"/>
</dbReference>
<dbReference type="STRING" id="443156.SAMN04489867_0217"/>
<dbReference type="Gene3D" id="3.65.10.10">
    <property type="entry name" value="Enolpyruvate transferase domain"/>
    <property type="match status" value="2"/>
</dbReference>
<dbReference type="GO" id="GO:0009423">
    <property type="term" value="P:chorismate biosynthetic process"/>
    <property type="evidence" value="ECO:0007669"/>
    <property type="project" value="UniProtKB-UniRule"/>
</dbReference>
<dbReference type="GO" id="GO:0003866">
    <property type="term" value="F:3-phosphoshikimate 1-carboxyvinyltransferase activity"/>
    <property type="evidence" value="ECO:0007669"/>
    <property type="project" value="UniProtKB-UniRule"/>
</dbReference>
<dbReference type="InterPro" id="IPR023193">
    <property type="entry name" value="EPSP_synthase_CS"/>
</dbReference>
<dbReference type="PIRSF" id="PIRSF000505">
    <property type="entry name" value="EPSPS"/>
    <property type="match status" value="1"/>
</dbReference>
<feature type="binding site" evidence="8">
    <location>
        <position position="33"/>
    </location>
    <ligand>
        <name>phosphoenolpyruvate</name>
        <dbReference type="ChEBI" id="CHEBI:58702"/>
    </ligand>
</feature>
<evidence type="ECO:0000256" key="7">
    <source>
        <dbReference type="ARBA" id="ARBA00044633"/>
    </source>
</evidence>
<reference evidence="11" key="1">
    <citation type="submission" date="2016-10" db="EMBL/GenBank/DDBJ databases">
        <authorList>
            <person name="Varghese N."/>
            <person name="Submissions S."/>
        </authorList>
    </citation>
    <scope>NUCLEOTIDE SEQUENCE [LARGE SCALE GENOMIC DNA]</scope>
    <source>
        <strain evidence="11">DSM 22329</strain>
    </source>
</reference>
<name>A0A1H0L7R8_9MICO</name>
<feature type="binding site" evidence="8">
    <location>
        <position position="181"/>
    </location>
    <ligand>
        <name>3-phosphoshikimate</name>
        <dbReference type="ChEBI" id="CHEBI:145989"/>
    </ligand>
</feature>
<feature type="binding site" evidence="8">
    <location>
        <position position="34"/>
    </location>
    <ligand>
        <name>3-phosphoshikimate</name>
        <dbReference type="ChEBI" id="CHEBI:145989"/>
    </ligand>
</feature>
<keyword evidence="11" id="KW-1185">Reference proteome</keyword>
<feature type="binding site" evidence="8">
    <location>
        <position position="210"/>
    </location>
    <ligand>
        <name>3-phosphoshikimate</name>
        <dbReference type="ChEBI" id="CHEBI:145989"/>
    </ligand>
</feature>
<evidence type="ECO:0000256" key="8">
    <source>
        <dbReference type="HAMAP-Rule" id="MF_00210"/>
    </source>
</evidence>
<evidence type="ECO:0000313" key="10">
    <source>
        <dbReference type="EMBL" id="SDO64155.1"/>
    </source>
</evidence>
<dbReference type="Pfam" id="PF00275">
    <property type="entry name" value="EPSP_synthase"/>
    <property type="match status" value="1"/>
</dbReference>
<feature type="active site" description="Proton acceptor" evidence="8">
    <location>
        <position position="325"/>
    </location>
</feature>
<dbReference type="EC" id="2.5.1.19" evidence="8"/>
<comment type="pathway">
    <text evidence="1 8">Metabolic intermediate biosynthesis; chorismate biosynthesis; chorismate from D-erythrose 4-phosphate and phosphoenolpyruvate: step 6/7.</text>
</comment>
<dbReference type="UniPathway" id="UPA00053">
    <property type="reaction ID" value="UER00089"/>
</dbReference>
<feature type="domain" description="Enolpyruvate transferase" evidence="9">
    <location>
        <begin position="20"/>
        <end position="429"/>
    </location>
</feature>
<feature type="binding site" evidence="8">
    <location>
        <position position="33"/>
    </location>
    <ligand>
        <name>3-phosphoshikimate</name>
        <dbReference type="ChEBI" id="CHEBI:145989"/>
    </ligand>
</feature>
<protein>
    <recommendedName>
        <fullName evidence="8">3-phosphoshikimate 1-carboxyvinyltransferase</fullName>
        <ecNumber evidence="8">2.5.1.19</ecNumber>
    </recommendedName>
    <alternativeName>
        <fullName evidence="8">5-enolpyruvylshikimate-3-phosphate synthase</fullName>
        <shortName evidence="8">EPSP synthase</shortName>
        <shortName evidence="8">EPSPS</shortName>
    </alternativeName>
</protein>
<dbReference type="InterPro" id="IPR036968">
    <property type="entry name" value="Enolpyruvate_Tfrase_sf"/>
</dbReference>
<sequence>MPSPDPAHPAVADWSTPTAARAVDADVALPGSKSLTNRFLVLAALANGPSRVRRPLRSRDTLLMAQALRELGAGVEDATAHGALAPDWIVTPATLDRGATIDCGLAGTVMRFLPPVAALARGRVTFDGDPQARVRPMGPVLDALRVLGADVADEGRGTLPFTVQGTGSMPGGAVTLDASSSSQFVSALLLAGPRYDQGVTIHHVGKPVPSEPHLEMTVETLRDAGAIVDDGAANTWRVEPSEVNGLDVQVEPDLSNAAPFLAVALVAGGRVTVPGWPQHTTQAGDAIRDILDAMGADVTLSREGLTVRGTGEVGGIDVDLHDASELTPVVAALAALADSPSVIRGVAHIRGHETDRLAALATELGACGAAVTETDDGLRIAPGTLTGRRFHTYADHRMVMAGAVLGLRVPGLVVEDPGTVAKTLPEFVDLWHCVVDPGGGRP</sequence>
<comment type="catalytic activity">
    <reaction evidence="7">
        <text>3-phosphoshikimate + phosphoenolpyruvate = 5-O-(1-carboxyvinyl)-3-phosphoshikimate + phosphate</text>
        <dbReference type="Rhea" id="RHEA:21256"/>
        <dbReference type="ChEBI" id="CHEBI:43474"/>
        <dbReference type="ChEBI" id="CHEBI:57701"/>
        <dbReference type="ChEBI" id="CHEBI:58702"/>
        <dbReference type="ChEBI" id="CHEBI:145989"/>
        <dbReference type="EC" id="2.5.1.19"/>
    </reaction>
    <physiologicalReaction direction="left-to-right" evidence="7">
        <dbReference type="Rhea" id="RHEA:21257"/>
    </physiologicalReaction>
</comment>
<evidence type="ECO:0000256" key="1">
    <source>
        <dbReference type="ARBA" id="ARBA00004811"/>
    </source>
</evidence>